<keyword evidence="2" id="KW-0472">Membrane</keyword>
<accession>A0ABV2SIR6</accession>
<evidence type="ECO:0000256" key="2">
    <source>
        <dbReference type="SAM" id="Phobius"/>
    </source>
</evidence>
<dbReference type="PANTHER" id="PTHR37813">
    <property type="entry name" value="FELS-2 PROPHAGE PROTEIN"/>
    <property type="match status" value="1"/>
</dbReference>
<keyword evidence="5" id="KW-1185">Reference proteome</keyword>
<keyword evidence="2" id="KW-1133">Transmembrane helix</keyword>
<feature type="transmembrane region" description="Helical" evidence="2">
    <location>
        <begin position="423"/>
        <end position="452"/>
    </location>
</feature>
<dbReference type="NCBIfam" id="TIGR01760">
    <property type="entry name" value="tape_meas_TP901"/>
    <property type="match status" value="1"/>
</dbReference>
<sequence length="712" mass="74138">MARALEKLMFTIGLIDKISSPVAKIQNSLAGLADKAKVGFASIAIGVAGLVGTGYALQSSMQPAIEMQQSLGEVRSLGVHEQALDKLETKALQFSSRYGESATDFVSASYDIQSAIAGLNGTELASFTEASGVLAKATKSDTATITSYMGTMYGIFKNQAAAMGNDNWVQVVAGQTASAVQMFKTTGSEMSAAFTSLGADATSVGVAMNEQMAVLGQLQATMSGSEAGTKYRAFLAGIDKAQNSLGLSFTDASGNILPMIDILDQLRGKYGETLSVAESAELSKAFGTKEASAMIKLLMADTAGLEYNINKLGEVKGMDTAAMMAEAMIDPWERMGAGVRAVKIGIGSALLPVLNPMITSLADGAAVLTEWTSEFPNLTRFLGTGALSILGIGAALASLNIVMGIATIVSAGYAIAMKGLGSAVLFLTSPITLVVLGIGLLIGAVVALIAYWDDIKASLMDTGWGQTVVFMLESIVGMFQQLWSLVVVVAQVMATALSPLLWILEKVAWIVGEVIGAALLALKVVAIGVFSLISMAIGGVAKVLEGVIWGITQLFKGISWVQDKVIGLLNKIPGIDIGGTQETVQTVEQIVPEETQQLLGRASQIPVEQSMEVIAGIQQAPVEQNQAVAPVIQPTPVEVTAPAINLETSSEPVEAPKVESLQASRASTVPSGGVSKSITNAINNNSSRSVHVGKIETSQPAQSIEYDLMLIG</sequence>
<evidence type="ECO:0000256" key="1">
    <source>
        <dbReference type="ARBA" id="ARBA00022612"/>
    </source>
</evidence>
<dbReference type="EMBL" id="JBEWTB010000002">
    <property type="protein sequence ID" value="MET4757019.1"/>
    <property type="molecule type" value="Genomic_DNA"/>
</dbReference>
<protein>
    <submittedName>
        <fullName evidence="4">TP901 family phage tail tape measure protein</fullName>
    </submittedName>
</protein>
<dbReference type="InterPro" id="IPR010090">
    <property type="entry name" value="Phage_tape_meas"/>
</dbReference>
<gene>
    <name evidence="4" type="ORF">V5J35_002211</name>
</gene>
<feature type="domain" description="Phage tail tape measure protein" evidence="3">
    <location>
        <begin position="89"/>
        <end position="287"/>
    </location>
</feature>
<dbReference type="Proteomes" id="UP001549366">
    <property type="component" value="Unassembled WGS sequence"/>
</dbReference>
<dbReference type="PANTHER" id="PTHR37813:SF1">
    <property type="entry name" value="FELS-2 PROPHAGE PROTEIN"/>
    <property type="match status" value="1"/>
</dbReference>
<dbReference type="RefSeq" id="WP_354016376.1">
    <property type="nucleotide sequence ID" value="NZ_JBEWTB010000002.1"/>
</dbReference>
<organism evidence="4 5">
    <name type="scientific">Endozoicomonas lisbonensis</name>
    <dbReference type="NCBI Taxonomy" id="3120522"/>
    <lineage>
        <taxon>Bacteria</taxon>
        <taxon>Pseudomonadati</taxon>
        <taxon>Pseudomonadota</taxon>
        <taxon>Gammaproteobacteria</taxon>
        <taxon>Oceanospirillales</taxon>
        <taxon>Endozoicomonadaceae</taxon>
        <taxon>Endozoicomonas</taxon>
    </lineage>
</organism>
<comment type="caution">
    <text evidence="4">The sequence shown here is derived from an EMBL/GenBank/DDBJ whole genome shotgun (WGS) entry which is preliminary data.</text>
</comment>
<keyword evidence="2" id="KW-0812">Transmembrane</keyword>
<keyword evidence="1" id="KW-1188">Viral release from host cell</keyword>
<name>A0ABV2SIR6_9GAMM</name>
<proteinExistence type="predicted"/>
<dbReference type="Pfam" id="PF10145">
    <property type="entry name" value="PhageMin_Tail"/>
    <property type="match status" value="1"/>
</dbReference>
<feature type="transmembrane region" description="Helical" evidence="2">
    <location>
        <begin position="388"/>
        <end position="416"/>
    </location>
</feature>
<reference evidence="4 5" key="1">
    <citation type="submission" date="2024-06" db="EMBL/GenBank/DDBJ databases">
        <title>Genomic Encyclopedia of Type Strains, Phase V (KMG-V): Genome sequencing to study the core and pangenomes of soil and plant-associated prokaryotes.</title>
        <authorList>
            <person name="Whitman W."/>
        </authorList>
    </citation>
    <scope>NUCLEOTIDE SEQUENCE [LARGE SCALE GENOMIC DNA]</scope>
    <source>
        <strain evidence="4 5">NE40</strain>
    </source>
</reference>
<feature type="transmembrane region" description="Helical" evidence="2">
    <location>
        <begin position="482"/>
        <end position="502"/>
    </location>
</feature>
<feature type="transmembrane region" description="Helical" evidence="2">
    <location>
        <begin position="514"/>
        <end position="537"/>
    </location>
</feature>
<evidence type="ECO:0000313" key="5">
    <source>
        <dbReference type="Proteomes" id="UP001549366"/>
    </source>
</evidence>
<evidence type="ECO:0000259" key="3">
    <source>
        <dbReference type="Pfam" id="PF10145"/>
    </source>
</evidence>
<evidence type="ECO:0000313" key="4">
    <source>
        <dbReference type="EMBL" id="MET4757019.1"/>
    </source>
</evidence>